<dbReference type="HOGENOM" id="CLU_136230_1_1_4"/>
<dbReference type="PANTHER" id="PTHR33705:SF2">
    <property type="entry name" value="PHOSPHOCARRIER PROTEIN NPR"/>
    <property type="match status" value="1"/>
</dbReference>
<dbReference type="InterPro" id="IPR035895">
    <property type="entry name" value="HPr-like_sf"/>
</dbReference>
<dbReference type="KEGG" id="bpsi:IX83_03670"/>
<dbReference type="eggNOG" id="COG1925">
    <property type="taxonomic scope" value="Bacteria"/>
</dbReference>
<dbReference type="OrthoDB" id="9798965at2"/>
<dbReference type="PROSITE" id="PS00589">
    <property type="entry name" value="PTS_HPR_SER"/>
    <property type="match status" value="1"/>
</dbReference>
<dbReference type="PROSITE" id="PS00369">
    <property type="entry name" value="PTS_HPR_HIS"/>
    <property type="match status" value="1"/>
</dbReference>
<gene>
    <name evidence="6" type="ORF">IX83_03670</name>
</gene>
<dbReference type="RefSeq" id="WP_038499261.1">
    <property type="nucleotide sequence ID" value="NZ_AFWK01000036.1"/>
</dbReference>
<keyword evidence="3" id="KW-0963">Cytoplasm</keyword>
<evidence type="ECO:0000259" key="5">
    <source>
        <dbReference type="PROSITE" id="PS51350"/>
    </source>
</evidence>
<evidence type="ECO:0000256" key="4">
    <source>
        <dbReference type="ARBA" id="ARBA00022683"/>
    </source>
</evidence>
<evidence type="ECO:0000256" key="3">
    <source>
        <dbReference type="ARBA" id="ARBA00022490"/>
    </source>
</evidence>
<feature type="domain" description="HPr" evidence="5">
    <location>
        <begin position="1"/>
        <end position="88"/>
    </location>
</feature>
<dbReference type="CDD" id="cd00367">
    <property type="entry name" value="PTS-HPr_like"/>
    <property type="match status" value="1"/>
</dbReference>
<dbReference type="PANTHER" id="PTHR33705">
    <property type="entry name" value="PHOSPHOCARRIER PROTEIN HPR"/>
    <property type="match status" value="1"/>
</dbReference>
<comment type="subcellular location">
    <subcellularLocation>
        <location evidence="1">Cytoplasm</location>
    </subcellularLocation>
</comment>
<dbReference type="PROSITE" id="PS51350">
    <property type="entry name" value="PTS_HPR_DOM"/>
    <property type="match status" value="1"/>
</dbReference>
<dbReference type="InterPro" id="IPR002114">
    <property type="entry name" value="PTS_HPr_Ser_P_site"/>
</dbReference>
<dbReference type="PRINTS" id="PR00107">
    <property type="entry name" value="PHOSPHOCPHPR"/>
</dbReference>
<evidence type="ECO:0000256" key="1">
    <source>
        <dbReference type="ARBA" id="ARBA00004496"/>
    </source>
</evidence>
<evidence type="ECO:0000313" key="7">
    <source>
        <dbReference type="Proteomes" id="UP000028945"/>
    </source>
</evidence>
<dbReference type="GO" id="GO:0009401">
    <property type="term" value="P:phosphoenolpyruvate-dependent sugar phosphotransferase system"/>
    <property type="evidence" value="ECO:0007669"/>
    <property type="project" value="UniProtKB-KW"/>
</dbReference>
<accession>A0A077DGC0</accession>
<protein>
    <submittedName>
        <fullName evidence="6">Phosphocarrier protein HPr</fullName>
    </submittedName>
</protein>
<keyword evidence="4" id="KW-0598">Phosphotransferase system</keyword>
<dbReference type="GO" id="GO:0005737">
    <property type="term" value="C:cytoplasm"/>
    <property type="evidence" value="ECO:0007669"/>
    <property type="project" value="UniProtKB-SubCell"/>
</dbReference>
<comment type="similarity">
    <text evidence="2">Belongs to the HPr family.</text>
</comment>
<dbReference type="EMBL" id="CP009238">
    <property type="protein sequence ID" value="AIL32522.1"/>
    <property type="molecule type" value="Genomic_DNA"/>
</dbReference>
<reference evidence="6 7" key="1">
    <citation type="journal article" date="2014" name="BMC Genomics">
        <title>A genomic perspective on a new bacterial genus and species from the Alcaligenaceae family, Basilea psittacipulmonis.</title>
        <authorList>
            <person name="Whiteson K.L."/>
            <person name="Hernandez D."/>
            <person name="Lazarevic V."/>
            <person name="Gaia N."/>
            <person name="Farinelli L."/>
            <person name="Francois P."/>
            <person name="Pilo P."/>
            <person name="Frey J."/>
            <person name="Schrenzel J."/>
        </authorList>
    </citation>
    <scope>NUCLEOTIDE SEQUENCE [LARGE SCALE GENOMIC DNA]</scope>
    <source>
        <strain evidence="6 7">DSM 24701</strain>
    </source>
</reference>
<dbReference type="Proteomes" id="UP000028945">
    <property type="component" value="Chromosome"/>
</dbReference>
<evidence type="ECO:0000313" key="6">
    <source>
        <dbReference type="EMBL" id="AIL32522.1"/>
    </source>
</evidence>
<dbReference type="STRING" id="1072685.IX83_03670"/>
<dbReference type="NCBIfam" id="TIGR01003">
    <property type="entry name" value="PTS_HPr_family"/>
    <property type="match status" value="1"/>
</dbReference>
<sequence>MATVDIVISNKLGLHARAASKLTQLANSFKSEIFIGRASQRVNAKSIMGVMMLAAGKGVTVTVDATGEDEEEAVTQIKALFDDKFGEGE</sequence>
<dbReference type="SUPFAM" id="SSF55594">
    <property type="entry name" value="HPr-like"/>
    <property type="match status" value="1"/>
</dbReference>
<proteinExistence type="inferred from homology"/>
<keyword evidence="7" id="KW-1185">Reference proteome</keyword>
<dbReference type="Gene3D" id="3.30.1340.10">
    <property type="entry name" value="HPr-like"/>
    <property type="match status" value="1"/>
</dbReference>
<name>A0A077DGC0_9BURK</name>
<dbReference type="InterPro" id="IPR001020">
    <property type="entry name" value="PTS_HPr_His_P_site"/>
</dbReference>
<evidence type="ECO:0000256" key="2">
    <source>
        <dbReference type="ARBA" id="ARBA00010736"/>
    </source>
</evidence>
<dbReference type="InterPro" id="IPR000032">
    <property type="entry name" value="HPr-like"/>
</dbReference>
<dbReference type="Pfam" id="PF00381">
    <property type="entry name" value="PTS-HPr"/>
    <property type="match status" value="1"/>
</dbReference>
<dbReference type="AlphaFoldDB" id="A0A077DGC0"/>
<dbReference type="InterPro" id="IPR050399">
    <property type="entry name" value="HPr"/>
</dbReference>
<organism evidence="6 7">
    <name type="scientific">Basilea psittacipulmonis DSM 24701</name>
    <dbReference type="NCBI Taxonomy" id="1072685"/>
    <lineage>
        <taxon>Bacteria</taxon>
        <taxon>Pseudomonadati</taxon>
        <taxon>Pseudomonadota</taxon>
        <taxon>Betaproteobacteria</taxon>
        <taxon>Burkholderiales</taxon>
        <taxon>Alcaligenaceae</taxon>
        <taxon>Basilea</taxon>
    </lineage>
</organism>